<comment type="caution">
    <text evidence="3">The sequence shown here is derived from an EMBL/GenBank/DDBJ whole genome shotgun (WGS) entry which is preliminary data.</text>
</comment>
<feature type="domain" description="WSC" evidence="2">
    <location>
        <begin position="20"/>
        <end position="117"/>
    </location>
</feature>
<dbReference type="AlphaFoldDB" id="A0A813Y0P9"/>
<evidence type="ECO:0000313" key="4">
    <source>
        <dbReference type="Proteomes" id="UP000663879"/>
    </source>
</evidence>
<gene>
    <name evidence="3" type="ORF">OXX778_LOCUS10309</name>
</gene>
<dbReference type="InterPro" id="IPR002889">
    <property type="entry name" value="WSC_carb-bd"/>
</dbReference>
<feature type="signal peptide" evidence="1">
    <location>
        <begin position="1"/>
        <end position="20"/>
    </location>
</feature>
<reference evidence="3" key="1">
    <citation type="submission" date="2021-02" db="EMBL/GenBank/DDBJ databases">
        <authorList>
            <person name="Nowell W R."/>
        </authorList>
    </citation>
    <scope>NUCLEOTIDE SEQUENCE</scope>
    <source>
        <strain evidence="3">Ploen Becks lab</strain>
    </source>
</reference>
<accession>A0A813Y0P9</accession>
<dbReference type="Proteomes" id="UP000663879">
    <property type="component" value="Unassembled WGS sequence"/>
</dbReference>
<sequence length="731" mass="79640">MKFFSKTLSILISLFIGVKSQEFFGCYEYDVANMEFLTFASHLDPNLATPALCSKACDSMGLPFSAITSSMFCFCRLTAPTASVKVSDDTCYSSGMCTADTNQYCGHSKYMLVYTGDTTVEMTPNTDPSSLNLFDSLTYTYNGSTPAKNLIIKSNGLISGYQPLYGTATIFFTQTGITTLEATSSGGLMKDSNSQRIVIPSPTVKDDLSNYTLDCPLSGLNDEIFRCDLRFNKGIGTVLNIDFNDATTQSANLPDTELYAFGIPVPQKISTTLLNKSTGSSVNLLYNTFFKTDGILRAVEIYAETAGSIDLNIYAHSTCSSQYSSLKSPQSSCGDLKTSSTFGCTSSFMKGLERCDTDDAGQKNFYNIPSTSFTQIKTEPITLTAGYNLIQPFGGATGVKQGWILGLVQNTGRVSIDASGKAPVSDYTDASPLLNSTCNGAFHIRAFVSKPTIFSSSNLYTLVKNYTLSASITSPINIAAKTASFAIYERIQELSVITDNGQCQVDVECTFTATTLKGSGITYEWRLPSINTTTTTAILKHTFTSNGVFDIILFAYNPVSNETYFFTIKVLIVVSKPKLFASSLFSTDSSSIVGKNAEFLFTLKTGLGYTCTINWGDLSTEKFDDSLSPKNNTIFVHLYAREANYNVSIYCENSISNDFSSIIHSAQHEITNLRLTRWFSFRNIQFSVEFALDFGTSPEFQMTYNGQTDSVTYNSVSRTGAGSPRIGTSSG</sequence>
<proteinExistence type="predicted"/>
<evidence type="ECO:0000313" key="3">
    <source>
        <dbReference type="EMBL" id="CAF0878833.1"/>
    </source>
</evidence>
<dbReference type="SUPFAM" id="SSF49299">
    <property type="entry name" value="PKD domain"/>
    <property type="match status" value="1"/>
</dbReference>
<evidence type="ECO:0000256" key="1">
    <source>
        <dbReference type="SAM" id="SignalP"/>
    </source>
</evidence>
<protein>
    <recommendedName>
        <fullName evidence="2">WSC domain-containing protein</fullName>
    </recommendedName>
</protein>
<dbReference type="InterPro" id="IPR035986">
    <property type="entry name" value="PKD_dom_sf"/>
</dbReference>
<evidence type="ECO:0000259" key="2">
    <source>
        <dbReference type="PROSITE" id="PS51212"/>
    </source>
</evidence>
<dbReference type="PROSITE" id="PS51212">
    <property type="entry name" value="WSC"/>
    <property type="match status" value="1"/>
</dbReference>
<organism evidence="3 4">
    <name type="scientific">Brachionus calyciflorus</name>
    <dbReference type="NCBI Taxonomy" id="104777"/>
    <lineage>
        <taxon>Eukaryota</taxon>
        <taxon>Metazoa</taxon>
        <taxon>Spiralia</taxon>
        <taxon>Gnathifera</taxon>
        <taxon>Rotifera</taxon>
        <taxon>Eurotatoria</taxon>
        <taxon>Monogononta</taxon>
        <taxon>Pseudotrocha</taxon>
        <taxon>Ploima</taxon>
        <taxon>Brachionidae</taxon>
        <taxon>Brachionus</taxon>
    </lineage>
</organism>
<dbReference type="Pfam" id="PF01822">
    <property type="entry name" value="WSC"/>
    <property type="match status" value="1"/>
</dbReference>
<feature type="chain" id="PRO_5032943941" description="WSC domain-containing protein" evidence="1">
    <location>
        <begin position="21"/>
        <end position="731"/>
    </location>
</feature>
<keyword evidence="4" id="KW-1185">Reference proteome</keyword>
<keyword evidence="1" id="KW-0732">Signal</keyword>
<dbReference type="EMBL" id="CAJNOC010001617">
    <property type="protein sequence ID" value="CAF0878833.1"/>
    <property type="molecule type" value="Genomic_DNA"/>
</dbReference>
<name>A0A813Y0P9_9BILA</name>